<evidence type="ECO:0000313" key="3">
    <source>
        <dbReference type="Proteomes" id="UP000027135"/>
    </source>
</evidence>
<accession>A0A067QUU1</accession>
<evidence type="ECO:0000256" key="1">
    <source>
        <dbReference type="SAM" id="MobiDB-lite"/>
    </source>
</evidence>
<protein>
    <submittedName>
        <fullName evidence="2">Uncharacterized protein</fullName>
    </submittedName>
</protein>
<dbReference type="Proteomes" id="UP000027135">
    <property type="component" value="Unassembled WGS sequence"/>
</dbReference>
<feature type="region of interest" description="Disordered" evidence="1">
    <location>
        <begin position="127"/>
        <end position="146"/>
    </location>
</feature>
<organism evidence="2 3">
    <name type="scientific">Zootermopsis nevadensis</name>
    <name type="common">Dampwood termite</name>
    <dbReference type="NCBI Taxonomy" id="136037"/>
    <lineage>
        <taxon>Eukaryota</taxon>
        <taxon>Metazoa</taxon>
        <taxon>Ecdysozoa</taxon>
        <taxon>Arthropoda</taxon>
        <taxon>Hexapoda</taxon>
        <taxon>Insecta</taxon>
        <taxon>Pterygota</taxon>
        <taxon>Neoptera</taxon>
        <taxon>Polyneoptera</taxon>
        <taxon>Dictyoptera</taxon>
        <taxon>Blattodea</taxon>
        <taxon>Blattoidea</taxon>
        <taxon>Termitoidae</taxon>
        <taxon>Termopsidae</taxon>
        <taxon>Zootermopsis</taxon>
    </lineage>
</organism>
<keyword evidence="3" id="KW-1185">Reference proteome</keyword>
<name>A0A067QUU1_ZOONE</name>
<dbReference type="AlphaFoldDB" id="A0A067QUU1"/>
<reference evidence="2 3" key="1">
    <citation type="journal article" date="2014" name="Nat. Commun.">
        <title>Molecular traces of alternative social organization in a termite genome.</title>
        <authorList>
            <person name="Terrapon N."/>
            <person name="Li C."/>
            <person name="Robertson H.M."/>
            <person name="Ji L."/>
            <person name="Meng X."/>
            <person name="Booth W."/>
            <person name="Chen Z."/>
            <person name="Childers C.P."/>
            <person name="Glastad K.M."/>
            <person name="Gokhale K."/>
            <person name="Gowin J."/>
            <person name="Gronenberg W."/>
            <person name="Hermansen R.A."/>
            <person name="Hu H."/>
            <person name="Hunt B.G."/>
            <person name="Huylmans A.K."/>
            <person name="Khalil S.M."/>
            <person name="Mitchell R.D."/>
            <person name="Munoz-Torres M.C."/>
            <person name="Mustard J.A."/>
            <person name="Pan H."/>
            <person name="Reese J.T."/>
            <person name="Scharf M.E."/>
            <person name="Sun F."/>
            <person name="Vogel H."/>
            <person name="Xiao J."/>
            <person name="Yang W."/>
            <person name="Yang Z."/>
            <person name="Yang Z."/>
            <person name="Zhou J."/>
            <person name="Zhu J."/>
            <person name="Brent C.S."/>
            <person name="Elsik C.G."/>
            <person name="Goodisman M.A."/>
            <person name="Liberles D.A."/>
            <person name="Roe R.M."/>
            <person name="Vargo E.L."/>
            <person name="Vilcinskas A."/>
            <person name="Wang J."/>
            <person name="Bornberg-Bauer E."/>
            <person name="Korb J."/>
            <person name="Zhang G."/>
            <person name="Liebig J."/>
        </authorList>
    </citation>
    <scope>NUCLEOTIDE SEQUENCE [LARGE SCALE GENOMIC DNA]</scope>
    <source>
        <tissue evidence="2">Whole organism</tissue>
    </source>
</reference>
<evidence type="ECO:0000313" key="2">
    <source>
        <dbReference type="EMBL" id="KDR12838.1"/>
    </source>
</evidence>
<gene>
    <name evidence="2" type="ORF">L798_13261</name>
</gene>
<dbReference type="OMA" id="CIFRPFL"/>
<dbReference type="InParanoid" id="A0A067QUU1"/>
<sequence length="146" mass="15577">MIGVRSSSSLSVIAKRVRMKSLFVSRFSPDVTSADIEGSLKDQLKLTSLTCTRLNTKFNSYASFHISVVEDDFHLVNNIGVWPSGCLIAPYFGRLTPEQIYSPPTLSSRPSSPGAEVSALGVAPSDQLGANAISEEPPEDGATSLS</sequence>
<proteinExistence type="predicted"/>
<dbReference type="EMBL" id="KK852985">
    <property type="protein sequence ID" value="KDR12838.1"/>
    <property type="molecule type" value="Genomic_DNA"/>
</dbReference>